<organism evidence="1 2">
    <name type="scientific">Cichorium intybus</name>
    <name type="common">Chicory</name>
    <dbReference type="NCBI Taxonomy" id="13427"/>
    <lineage>
        <taxon>Eukaryota</taxon>
        <taxon>Viridiplantae</taxon>
        <taxon>Streptophyta</taxon>
        <taxon>Embryophyta</taxon>
        <taxon>Tracheophyta</taxon>
        <taxon>Spermatophyta</taxon>
        <taxon>Magnoliopsida</taxon>
        <taxon>eudicotyledons</taxon>
        <taxon>Gunneridae</taxon>
        <taxon>Pentapetalae</taxon>
        <taxon>asterids</taxon>
        <taxon>campanulids</taxon>
        <taxon>Asterales</taxon>
        <taxon>Asteraceae</taxon>
        <taxon>Cichorioideae</taxon>
        <taxon>Cichorieae</taxon>
        <taxon>Cichoriinae</taxon>
        <taxon>Cichorium</taxon>
    </lineage>
</organism>
<sequence length="206" mass="22437">MATGEKSHRRGTQGVSNVDRPEMQLQKLRYQGLPLTVNVRDEPEEGEFIPNAQDNNAQENSTIPVDTRKNIPANSGFRSNDDRGITKGTKAVDINDEGDQEMGCKSIFNYSSGNNSREVRSLKAAHENNSNSGNAESGMPLDPPRPHSCGPIGCGLYPNELDKESHEIGRDGNLNAISKHLSAGCFGPFPSRAELRKECNNANMPS</sequence>
<proteinExistence type="predicted"/>
<comment type="caution">
    <text evidence="1">The sequence shown here is derived from an EMBL/GenBank/DDBJ whole genome shotgun (WGS) entry which is preliminary data.</text>
</comment>
<reference evidence="1 2" key="2">
    <citation type="journal article" date="2022" name="Mol. Ecol. Resour.">
        <title>The genomes of chicory, endive, great burdock and yacon provide insights into Asteraceae paleo-polyploidization history and plant inulin production.</title>
        <authorList>
            <person name="Fan W."/>
            <person name="Wang S."/>
            <person name="Wang H."/>
            <person name="Wang A."/>
            <person name="Jiang F."/>
            <person name="Liu H."/>
            <person name="Zhao H."/>
            <person name="Xu D."/>
            <person name="Zhang Y."/>
        </authorList>
    </citation>
    <scope>NUCLEOTIDE SEQUENCE [LARGE SCALE GENOMIC DNA]</scope>
    <source>
        <strain evidence="2">cv. Punajuju</strain>
        <tissue evidence="1">Leaves</tissue>
    </source>
</reference>
<accession>A0ACB8ZSH0</accession>
<gene>
    <name evidence="1" type="ORF">L2E82_45208</name>
</gene>
<evidence type="ECO:0000313" key="1">
    <source>
        <dbReference type="EMBL" id="KAI3700573.1"/>
    </source>
</evidence>
<evidence type="ECO:0000313" key="2">
    <source>
        <dbReference type="Proteomes" id="UP001055811"/>
    </source>
</evidence>
<protein>
    <submittedName>
        <fullName evidence="1">Uncharacterized protein</fullName>
    </submittedName>
</protein>
<keyword evidence="2" id="KW-1185">Reference proteome</keyword>
<dbReference type="Proteomes" id="UP001055811">
    <property type="component" value="Linkage Group LG08"/>
</dbReference>
<dbReference type="EMBL" id="CM042016">
    <property type="protein sequence ID" value="KAI3700573.1"/>
    <property type="molecule type" value="Genomic_DNA"/>
</dbReference>
<reference evidence="2" key="1">
    <citation type="journal article" date="2022" name="Mol. Ecol. Resour.">
        <title>The genomes of chicory, endive, great burdock and yacon provide insights into Asteraceae palaeo-polyploidization history and plant inulin production.</title>
        <authorList>
            <person name="Fan W."/>
            <person name="Wang S."/>
            <person name="Wang H."/>
            <person name="Wang A."/>
            <person name="Jiang F."/>
            <person name="Liu H."/>
            <person name="Zhao H."/>
            <person name="Xu D."/>
            <person name="Zhang Y."/>
        </authorList>
    </citation>
    <scope>NUCLEOTIDE SEQUENCE [LARGE SCALE GENOMIC DNA]</scope>
    <source>
        <strain evidence="2">cv. Punajuju</strain>
    </source>
</reference>
<name>A0ACB8ZSH0_CICIN</name>